<evidence type="ECO:0000256" key="5">
    <source>
        <dbReference type="ARBA" id="ARBA00012105"/>
    </source>
</evidence>
<dbReference type="KEGG" id="xoo:XOO1625"/>
<dbReference type="SMART" id="SM00904">
    <property type="entry name" value="Flavokinase"/>
    <property type="match status" value="1"/>
</dbReference>
<evidence type="ECO:0000256" key="14">
    <source>
        <dbReference type="ARBA" id="ARBA00022827"/>
    </source>
</evidence>
<evidence type="ECO:0000313" key="23">
    <source>
        <dbReference type="Proteomes" id="UP000006735"/>
    </source>
</evidence>
<keyword evidence="16" id="KW-0511">Multifunctional enzyme</keyword>
<dbReference type="GO" id="GO:0009231">
    <property type="term" value="P:riboflavin biosynthetic process"/>
    <property type="evidence" value="ECO:0007669"/>
    <property type="project" value="InterPro"/>
</dbReference>
<keyword evidence="8" id="KW-0285">Flavoprotein</keyword>
<evidence type="ECO:0000256" key="17">
    <source>
        <dbReference type="ARBA" id="ARBA00032176"/>
    </source>
</evidence>
<protein>
    <recommendedName>
        <fullName evidence="7">Bifunctional riboflavin kinase/FMN adenylyltransferase</fullName>
        <ecNumber evidence="5">2.7.1.26</ecNumber>
        <ecNumber evidence="6">2.7.7.2</ecNumber>
    </recommendedName>
    <alternativeName>
        <fullName evidence="17">Riboflavin biosynthesis protein RibF</fullName>
    </alternativeName>
</protein>
<evidence type="ECO:0000256" key="10">
    <source>
        <dbReference type="ARBA" id="ARBA00022679"/>
    </source>
</evidence>
<dbReference type="EC" id="2.7.1.26" evidence="5"/>
<evidence type="ECO:0000256" key="20">
    <source>
        <dbReference type="SAM" id="MobiDB-lite"/>
    </source>
</evidence>
<dbReference type="InterPro" id="IPR023468">
    <property type="entry name" value="Riboflavin_kinase"/>
</dbReference>
<evidence type="ECO:0000259" key="21">
    <source>
        <dbReference type="SMART" id="SM00904"/>
    </source>
</evidence>
<comment type="catalytic activity">
    <reaction evidence="18">
        <text>riboflavin + ATP = FMN + ADP + H(+)</text>
        <dbReference type="Rhea" id="RHEA:14357"/>
        <dbReference type="ChEBI" id="CHEBI:15378"/>
        <dbReference type="ChEBI" id="CHEBI:30616"/>
        <dbReference type="ChEBI" id="CHEBI:57986"/>
        <dbReference type="ChEBI" id="CHEBI:58210"/>
        <dbReference type="ChEBI" id="CHEBI:456216"/>
        <dbReference type="EC" id="2.7.1.26"/>
    </reaction>
</comment>
<dbReference type="InterPro" id="IPR015864">
    <property type="entry name" value="FAD_synthase"/>
</dbReference>
<dbReference type="InterPro" id="IPR002606">
    <property type="entry name" value="Riboflavin_kinase_bac"/>
</dbReference>
<dbReference type="InterPro" id="IPR023465">
    <property type="entry name" value="Riboflavin_kinase_dom_sf"/>
</dbReference>
<evidence type="ECO:0000256" key="12">
    <source>
        <dbReference type="ARBA" id="ARBA00022741"/>
    </source>
</evidence>
<evidence type="ECO:0000256" key="11">
    <source>
        <dbReference type="ARBA" id="ARBA00022695"/>
    </source>
</evidence>
<dbReference type="FunFam" id="3.40.50.620:FF:000021">
    <property type="entry name" value="Riboflavin biosynthesis protein"/>
    <property type="match status" value="1"/>
</dbReference>
<dbReference type="NCBIfam" id="NF004160">
    <property type="entry name" value="PRK05627.1-3"/>
    <property type="match status" value="1"/>
</dbReference>
<evidence type="ECO:0000256" key="3">
    <source>
        <dbReference type="ARBA" id="ARBA00005201"/>
    </source>
</evidence>
<dbReference type="EMBL" id="AE013598">
    <property type="protein sequence ID" value="AAW74879.1"/>
    <property type="molecule type" value="Genomic_DNA"/>
</dbReference>
<dbReference type="Gene3D" id="2.40.30.30">
    <property type="entry name" value="Riboflavin kinase-like"/>
    <property type="match status" value="1"/>
</dbReference>
<evidence type="ECO:0000256" key="9">
    <source>
        <dbReference type="ARBA" id="ARBA00022643"/>
    </source>
</evidence>
<dbReference type="STRING" id="291331.XOO1625"/>
<dbReference type="NCBIfam" id="NF004159">
    <property type="entry name" value="PRK05627.1-2"/>
    <property type="match status" value="1"/>
</dbReference>
<dbReference type="PANTHER" id="PTHR22749">
    <property type="entry name" value="RIBOFLAVIN KINASE/FMN ADENYLYLTRANSFERASE"/>
    <property type="match status" value="1"/>
</dbReference>
<feature type="domain" description="Riboflavin kinase" evidence="21">
    <location>
        <begin position="244"/>
        <end position="367"/>
    </location>
</feature>
<comment type="similarity">
    <text evidence="4">Belongs to the RibF family.</text>
</comment>
<feature type="region of interest" description="Disordered" evidence="20">
    <location>
        <begin position="361"/>
        <end position="398"/>
    </location>
</feature>
<proteinExistence type="inferred from homology"/>
<evidence type="ECO:0000256" key="7">
    <source>
        <dbReference type="ARBA" id="ARBA00018483"/>
    </source>
</evidence>
<gene>
    <name evidence="22" type="primary">ribF</name>
    <name evidence="22" type="ordered locus">XOO1625</name>
</gene>
<dbReference type="SUPFAM" id="SSF82114">
    <property type="entry name" value="Riboflavin kinase-like"/>
    <property type="match status" value="1"/>
</dbReference>
<comment type="pathway">
    <text evidence="2">Cofactor biosynthesis; FAD biosynthesis; FAD from FMN: step 1/1.</text>
</comment>
<evidence type="ECO:0000256" key="15">
    <source>
        <dbReference type="ARBA" id="ARBA00022840"/>
    </source>
</evidence>
<keyword evidence="14" id="KW-0274">FAD</keyword>
<keyword evidence="10" id="KW-0808">Transferase</keyword>
<evidence type="ECO:0000256" key="1">
    <source>
        <dbReference type="ARBA" id="ARBA00002121"/>
    </source>
</evidence>
<dbReference type="PANTHER" id="PTHR22749:SF6">
    <property type="entry name" value="RIBOFLAVIN KINASE"/>
    <property type="match status" value="1"/>
</dbReference>
<evidence type="ECO:0000313" key="22">
    <source>
        <dbReference type="EMBL" id="AAW74879.1"/>
    </source>
</evidence>
<dbReference type="UniPathway" id="UPA00277">
    <property type="reaction ID" value="UER00407"/>
</dbReference>
<dbReference type="GO" id="GO:0003919">
    <property type="term" value="F:FMN adenylyltransferase activity"/>
    <property type="evidence" value="ECO:0007669"/>
    <property type="project" value="UniProtKB-EC"/>
</dbReference>
<keyword evidence="23" id="KW-1185">Reference proteome</keyword>
<keyword evidence="13" id="KW-0418">Kinase</keyword>
<dbReference type="HOGENOM" id="CLU_048437_0_1_6"/>
<dbReference type="GO" id="GO:0005524">
    <property type="term" value="F:ATP binding"/>
    <property type="evidence" value="ECO:0007669"/>
    <property type="project" value="UniProtKB-KW"/>
</dbReference>
<dbReference type="FunFam" id="2.40.30.30:FF:000003">
    <property type="entry name" value="Riboflavin biosynthesis protein"/>
    <property type="match status" value="1"/>
</dbReference>
<accession>Q5H2E2</accession>
<dbReference type="Proteomes" id="UP000006735">
    <property type="component" value="Chromosome"/>
</dbReference>
<dbReference type="CDD" id="cd02064">
    <property type="entry name" value="FAD_synthetase_N"/>
    <property type="match status" value="1"/>
</dbReference>
<dbReference type="AlphaFoldDB" id="Q5H2E2"/>
<dbReference type="GO" id="GO:0006747">
    <property type="term" value="P:FAD biosynthetic process"/>
    <property type="evidence" value="ECO:0007669"/>
    <property type="project" value="UniProtKB-UniPathway"/>
</dbReference>
<dbReference type="InterPro" id="IPR014729">
    <property type="entry name" value="Rossmann-like_a/b/a_fold"/>
</dbReference>
<dbReference type="SUPFAM" id="SSF52374">
    <property type="entry name" value="Nucleotidylyl transferase"/>
    <property type="match status" value="1"/>
</dbReference>
<evidence type="ECO:0000256" key="19">
    <source>
        <dbReference type="ARBA" id="ARBA00049494"/>
    </source>
</evidence>
<evidence type="ECO:0000256" key="8">
    <source>
        <dbReference type="ARBA" id="ARBA00022630"/>
    </source>
</evidence>
<reference evidence="22 23" key="1">
    <citation type="journal article" date="2005" name="Nucleic Acids Res.">
        <title>The genome sequence of Xanthomonas oryzae pathovar oryzae KACC10331, the bacterial blight pathogen of rice.</title>
        <authorList>
            <person name="Lee B.M."/>
            <person name="Park Y.J."/>
            <person name="Park D.S."/>
            <person name="Kang H.W."/>
            <person name="Kim J.G."/>
            <person name="Song E.S."/>
            <person name="Park I.C."/>
            <person name="Yoon U.H."/>
            <person name="Hahn J.H."/>
            <person name="Koo B.S."/>
            <person name="Lee G.B."/>
            <person name="Kim H."/>
            <person name="Park H.S."/>
            <person name="Yoon K.O."/>
            <person name="Kim J.H."/>
            <person name="Jung C.H."/>
            <person name="Koh N.H."/>
            <person name="Seo J.S."/>
            <person name="Go S.J."/>
        </authorList>
    </citation>
    <scope>NUCLEOTIDE SEQUENCE [LARGE SCALE GENOMIC DNA]</scope>
    <source>
        <strain evidence="23">KACC10331 / KXO85</strain>
    </source>
</reference>
<dbReference type="NCBIfam" id="TIGR00083">
    <property type="entry name" value="ribF"/>
    <property type="match status" value="1"/>
</dbReference>
<keyword evidence="9" id="KW-0288">FMN</keyword>
<dbReference type="EC" id="2.7.7.2" evidence="6"/>
<dbReference type="UniPathway" id="UPA00276">
    <property type="reaction ID" value="UER00406"/>
</dbReference>
<dbReference type="GO" id="GO:0008531">
    <property type="term" value="F:riboflavin kinase activity"/>
    <property type="evidence" value="ECO:0007669"/>
    <property type="project" value="UniProtKB-EC"/>
</dbReference>
<evidence type="ECO:0000256" key="13">
    <source>
        <dbReference type="ARBA" id="ARBA00022777"/>
    </source>
</evidence>
<keyword evidence="15" id="KW-0067">ATP-binding</keyword>
<dbReference type="InterPro" id="IPR015865">
    <property type="entry name" value="Riboflavin_kinase_bac/euk"/>
</dbReference>
<organism evidence="22 23">
    <name type="scientific">Xanthomonas oryzae pv. oryzae (strain KACC10331 / KXO85)</name>
    <dbReference type="NCBI Taxonomy" id="291331"/>
    <lineage>
        <taxon>Bacteria</taxon>
        <taxon>Pseudomonadati</taxon>
        <taxon>Pseudomonadota</taxon>
        <taxon>Gammaproteobacteria</taxon>
        <taxon>Lysobacterales</taxon>
        <taxon>Lysobacteraceae</taxon>
        <taxon>Xanthomonas</taxon>
    </lineage>
</organism>
<evidence type="ECO:0000256" key="4">
    <source>
        <dbReference type="ARBA" id="ARBA00010214"/>
    </source>
</evidence>
<comment type="function">
    <text evidence="1">Catalyzes the phosphorylation of riboflavin to FMN followed by the adenylation of FMN to FAD.</text>
</comment>
<dbReference type="Gene3D" id="3.40.50.620">
    <property type="entry name" value="HUPs"/>
    <property type="match status" value="1"/>
</dbReference>
<comment type="pathway">
    <text evidence="3">Cofactor biosynthesis; FMN biosynthesis; FMN from riboflavin (ATP route): step 1/1.</text>
</comment>
<evidence type="ECO:0000256" key="18">
    <source>
        <dbReference type="ARBA" id="ARBA00047880"/>
    </source>
</evidence>
<evidence type="ECO:0000256" key="16">
    <source>
        <dbReference type="ARBA" id="ARBA00023268"/>
    </source>
</evidence>
<name>Q5H2E2_XANOR</name>
<dbReference type="GO" id="GO:0009398">
    <property type="term" value="P:FMN biosynthetic process"/>
    <property type="evidence" value="ECO:0007669"/>
    <property type="project" value="UniProtKB-UniPathway"/>
</dbReference>
<keyword evidence="12" id="KW-0547">Nucleotide-binding</keyword>
<sequence length="398" mass="42856">MGALPGRLRCAAFRLAKRRVVSWAQQCPGALPCGLTGTAILAGYASVRVGRLAGICLDRGMSRLFRDVEGGTLFPCGSVVCIGAFDGLHLGHRTLVQHAVARARALSVPAVAVSFEPLPREFFAPAAPPPRLTLARAKIEGLYGFGADSVGMIRFDGRLSKMSAEDFVHLALVGRLCAREVWIGPEFRFGHRRGGDIGLLHTLGEQHGFVAGEIAPVHLHGERISATRIRELLVAGEFAHAGDLLGRPYAIGGRVVRGKQLGRTLGYPTANLRFPRTPALSGIYATWVHGVAETPWPSVSSFGTRPTVAGVEPLLEAHLFDFQGDLYGRHIDVEFVAKLRDEEKFDGLEALTVQMHRDAEQARAVLAASPSQEPEDNASPSQEPARPCADFSSNPAQR</sequence>
<dbReference type="Pfam" id="PF06574">
    <property type="entry name" value="FAD_syn"/>
    <property type="match status" value="1"/>
</dbReference>
<comment type="catalytic activity">
    <reaction evidence="19">
        <text>FMN + ATP + H(+) = FAD + diphosphate</text>
        <dbReference type="Rhea" id="RHEA:17237"/>
        <dbReference type="ChEBI" id="CHEBI:15378"/>
        <dbReference type="ChEBI" id="CHEBI:30616"/>
        <dbReference type="ChEBI" id="CHEBI:33019"/>
        <dbReference type="ChEBI" id="CHEBI:57692"/>
        <dbReference type="ChEBI" id="CHEBI:58210"/>
        <dbReference type="EC" id="2.7.7.2"/>
    </reaction>
</comment>
<dbReference type="Pfam" id="PF01687">
    <property type="entry name" value="Flavokinase"/>
    <property type="match status" value="1"/>
</dbReference>
<evidence type="ECO:0000256" key="6">
    <source>
        <dbReference type="ARBA" id="ARBA00012393"/>
    </source>
</evidence>
<keyword evidence="11" id="KW-0548">Nucleotidyltransferase</keyword>
<evidence type="ECO:0000256" key="2">
    <source>
        <dbReference type="ARBA" id="ARBA00004726"/>
    </source>
</evidence>